<dbReference type="Gene3D" id="3.90.550.10">
    <property type="entry name" value="Spore Coat Polysaccharide Biosynthesis Protein SpsA, Chain A"/>
    <property type="match status" value="1"/>
</dbReference>
<organism evidence="3 4">
    <name type="scientific">Streptoalloteichus hindustanus</name>
    <dbReference type="NCBI Taxonomy" id="2017"/>
    <lineage>
        <taxon>Bacteria</taxon>
        <taxon>Bacillati</taxon>
        <taxon>Actinomycetota</taxon>
        <taxon>Actinomycetes</taxon>
        <taxon>Pseudonocardiales</taxon>
        <taxon>Pseudonocardiaceae</taxon>
        <taxon>Streptoalloteichus</taxon>
    </lineage>
</organism>
<keyword evidence="3" id="KW-0808">Transferase</keyword>
<feature type="region of interest" description="Disordered" evidence="1">
    <location>
        <begin position="453"/>
        <end position="483"/>
    </location>
</feature>
<dbReference type="AlphaFoldDB" id="A0A1M5K2H1"/>
<feature type="region of interest" description="Disordered" evidence="1">
    <location>
        <begin position="1136"/>
        <end position="1158"/>
    </location>
</feature>
<feature type="transmembrane region" description="Helical" evidence="2">
    <location>
        <begin position="610"/>
        <end position="627"/>
    </location>
</feature>
<dbReference type="PANTHER" id="PTHR43685">
    <property type="entry name" value="GLYCOSYLTRANSFERASE"/>
    <property type="match status" value="1"/>
</dbReference>
<feature type="transmembrane region" description="Helical" evidence="2">
    <location>
        <begin position="823"/>
        <end position="843"/>
    </location>
</feature>
<dbReference type="STRING" id="2017.SAMN05444320_109120"/>
<proteinExistence type="predicted"/>
<dbReference type="EMBL" id="FQVN01000009">
    <property type="protein sequence ID" value="SHG46956.1"/>
    <property type="molecule type" value="Genomic_DNA"/>
</dbReference>
<keyword evidence="4" id="KW-1185">Reference proteome</keyword>
<dbReference type="InterPro" id="IPR029044">
    <property type="entry name" value="Nucleotide-diphossugar_trans"/>
</dbReference>
<protein>
    <submittedName>
        <fullName evidence="3">Glycosyltransferase, GT2 family</fullName>
    </submittedName>
</protein>
<feature type="transmembrane region" description="Helical" evidence="2">
    <location>
        <begin position="683"/>
        <end position="699"/>
    </location>
</feature>
<feature type="transmembrane region" description="Helical" evidence="2">
    <location>
        <begin position="791"/>
        <end position="811"/>
    </location>
</feature>
<evidence type="ECO:0000256" key="1">
    <source>
        <dbReference type="SAM" id="MobiDB-lite"/>
    </source>
</evidence>
<evidence type="ECO:0000313" key="4">
    <source>
        <dbReference type="Proteomes" id="UP000184501"/>
    </source>
</evidence>
<dbReference type="GO" id="GO:0016740">
    <property type="term" value="F:transferase activity"/>
    <property type="evidence" value="ECO:0007669"/>
    <property type="project" value="UniProtKB-KW"/>
</dbReference>
<keyword evidence="2" id="KW-0812">Transmembrane</keyword>
<feature type="transmembrane region" description="Helical" evidence="2">
    <location>
        <begin position="299"/>
        <end position="322"/>
    </location>
</feature>
<feature type="transmembrane region" description="Helical" evidence="2">
    <location>
        <begin position="863"/>
        <end position="882"/>
    </location>
</feature>
<evidence type="ECO:0000256" key="2">
    <source>
        <dbReference type="SAM" id="Phobius"/>
    </source>
</evidence>
<dbReference type="SUPFAM" id="SSF53448">
    <property type="entry name" value="Nucleotide-diphospho-sugar transferases"/>
    <property type="match status" value="1"/>
</dbReference>
<feature type="transmembrane region" description="Helical" evidence="2">
    <location>
        <begin position="766"/>
        <end position="784"/>
    </location>
</feature>
<sequence>MSRRTPPLLRTAPVLAVLVCHDGEPWLPTALLALRRLTVRPRHLLVVDTGSRDGGPRLLAEAAEGGPGDRLVDGVLTLARDTGFGAAVRHAVDHAVERWGDPGRWIWLLHDDCAPEPDALVALLAAADAAPSAAVLGPLGLDWADPRLVVEAGLSADAAGHRQTGIGPAEPDWARLWAGADGGDVGFPVLGGHFEQSTEVLAVGSAGMLVRRDVWTDLGGFDPALPMLWDDVDFGWRANSAGHVVLCVPAARIRHARAGFRGERALDALPSRLRPARGGRPWSADRAHGIRTFLTRCSLMSFLVGVPRLTVFTLLRALGFAVTRRFGRARAELVAVAHLLGGAANLRTARRSRGPSRGSDQGDVRGLLTGRITRLRNAFHRAVTHMVRRRVQADVALGRLPAEAGRLAVWTPPELLRQRTPVGPEALPAGALGRTRRPVAGGMRRPARTVVVPVGNARDDGDSGAAQRPSPVPRDGRPPSPSPELVVVDVRAGRLAREFLLAPPVLLVVALAVLAFATHAGRLGLDPAGGRLLPLADLAGTWRAYLAPWHPVAGGTAAPAPPALAFVGLLGVFGGPPAAIAVLLLCEMPLAGLAAYVASRRARVRRPVRAALAAVYALAPAATVGVIEGRLDAVVVHLLLPPVLAGVVSSVRPPRRAEGSAAWLPVAAGTALALGAIGAFSPLTHLLVLVVALVGFVALPGRRGDGRRRCAALFAVVLAPVALLLPWPAQVVRYPAVVLHGVGAVVPEEPAPVTALVALHPGGAGGASWAGALVLLGALALVAARPCRAALPGLAVAGLATLALVVVRTVSAVPVAGGPAQPGWAGVPLLVLGCGLLWAALAVCQEGVTPTAKWVPALSPKTAVVVGGAVLLALAAGVLLAGRGGPLRMDGRPALAGPVAQEVTRSGCGVLTVGDERTGLSAGRLPAFGDDDLAPLPAVPGRLERWADHLLHGDEDEVRAGVAELAAAGVRFVVLPEREPADRVRALAGERVTDAPPTTDGRPVLRLLLPNAPAAVLSPEQAIRARTGGLPPAEPDDPGVAPVAAVPPALGVRVSEGADGRLLVLAAEREPGWRATVDGVPVPLATAWGHQVAVPVPARSAEVRLSPPGGARPFLLLAQLAVALFGVVTAIPTRRGRDDAAGRSAAYSPSTTSGSSPR</sequence>
<accession>A0A1M5K2H1</accession>
<dbReference type="PANTHER" id="PTHR43685:SF3">
    <property type="entry name" value="SLR2126 PROTEIN"/>
    <property type="match status" value="1"/>
</dbReference>
<dbReference type="Proteomes" id="UP000184501">
    <property type="component" value="Unassembled WGS sequence"/>
</dbReference>
<gene>
    <name evidence="3" type="ORF">SAMN05444320_109120</name>
</gene>
<name>A0A1M5K2H1_STRHI</name>
<feature type="compositionally biased region" description="Polar residues" evidence="1">
    <location>
        <begin position="1147"/>
        <end position="1158"/>
    </location>
</feature>
<dbReference type="RefSeq" id="WP_234995910.1">
    <property type="nucleotide sequence ID" value="NZ_FQVN01000009.1"/>
</dbReference>
<keyword evidence="2" id="KW-1133">Transmembrane helix</keyword>
<dbReference type="Pfam" id="PF13641">
    <property type="entry name" value="Glyco_tranf_2_3"/>
    <property type="match status" value="1"/>
</dbReference>
<dbReference type="InterPro" id="IPR050834">
    <property type="entry name" value="Glycosyltransf_2"/>
</dbReference>
<reference evidence="3 4" key="1">
    <citation type="submission" date="2016-11" db="EMBL/GenBank/DDBJ databases">
        <authorList>
            <person name="Jaros S."/>
            <person name="Januszkiewicz K."/>
            <person name="Wedrychowicz H."/>
        </authorList>
    </citation>
    <scope>NUCLEOTIDE SEQUENCE [LARGE SCALE GENOMIC DNA]</scope>
    <source>
        <strain evidence="3 4">DSM 44523</strain>
    </source>
</reference>
<evidence type="ECO:0000313" key="3">
    <source>
        <dbReference type="EMBL" id="SHG46956.1"/>
    </source>
</evidence>
<keyword evidence="2" id="KW-0472">Membrane</keyword>
<feature type="transmembrane region" description="Helical" evidence="2">
    <location>
        <begin position="499"/>
        <end position="517"/>
    </location>
</feature>
<feature type="transmembrane region" description="Helical" evidence="2">
    <location>
        <begin position="711"/>
        <end position="729"/>
    </location>
</feature>